<dbReference type="AlphaFoldDB" id="A0A0J1BI16"/>
<evidence type="ECO:0000256" key="1">
    <source>
        <dbReference type="ARBA" id="ARBA00004196"/>
    </source>
</evidence>
<feature type="region of interest" description="Disordered" evidence="7">
    <location>
        <begin position="1"/>
        <end position="26"/>
    </location>
</feature>
<gene>
    <name evidence="8" type="ORF">RISK_002042</name>
</gene>
<evidence type="ECO:0000256" key="4">
    <source>
        <dbReference type="ARBA" id="ARBA00022723"/>
    </source>
</evidence>
<dbReference type="PRINTS" id="PR00691">
    <property type="entry name" value="ADHESINB"/>
</dbReference>
<sequence length="366" mass="38831">MAPRKKTGLQMNSAISTEHSPRASTRSSASRWATVLMAGTMLILAFAATEGCTNSSGKPKSGKLQVLATTAMVGDVVKAVGGDAIEVTVLLGPGVDPHLYKTTRDDVAQILDADVVFYSGLMLEGKMSDTFAKVGKSKPVFAVTEDLDHDKLLSDSQQTGHPDPHVWFDVELWSLTANQVAEVLGEQLPEHLDTFAMNSSNYQSDLRDLAADAKAALATIPEDQRILITSHDAFGYLGRAYGIEVMGVQGISTDSEAGLQRINELVDLIVEKQVPAVFVETSVNGKSIQALIDGARSRGHAVKIGGELFSDAAGEAGTYEGTYPGMIDHNVTLITRALGGEAPENGLRGKLSMDAETTAETSNVPN</sequence>
<dbReference type="InterPro" id="IPR006127">
    <property type="entry name" value="ZnuA-like"/>
</dbReference>
<protein>
    <submittedName>
        <fullName evidence="8">Manganese ABC transporter, periplasmic-binding protein SitA</fullName>
    </submittedName>
</protein>
<dbReference type="EMBL" id="LECT01000016">
    <property type="protein sequence ID" value="KLU06191.1"/>
    <property type="molecule type" value="Genomic_DNA"/>
</dbReference>
<dbReference type="GO" id="GO:0046872">
    <property type="term" value="F:metal ion binding"/>
    <property type="evidence" value="ECO:0007669"/>
    <property type="project" value="UniProtKB-KW"/>
</dbReference>
<evidence type="ECO:0000256" key="2">
    <source>
        <dbReference type="ARBA" id="ARBA00011028"/>
    </source>
</evidence>
<dbReference type="Pfam" id="PF01297">
    <property type="entry name" value="ZnuA"/>
    <property type="match status" value="1"/>
</dbReference>
<dbReference type="InterPro" id="IPR006128">
    <property type="entry name" value="Lipoprotein_PsaA-like"/>
</dbReference>
<dbReference type="InterPro" id="IPR050492">
    <property type="entry name" value="Bact_metal-bind_prot9"/>
</dbReference>
<dbReference type="Gene3D" id="3.40.50.1980">
    <property type="entry name" value="Nitrogenase molybdenum iron protein domain"/>
    <property type="match status" value="2"/>
</dbReference>
<keyword evidence="9" id="KW-1185">Reference proteome</keyword>
<dbReference type="GO" id="GO:0007155">
    <property type="term" value="P:cell adhesion"/>
    <property type="evidence" value="ECO:0007669"/>
    <property type="project" value="InterPro"/>
</dbReference>
<dbReference type="InterPro" id="IPR006129">
    <property type="entry name" value="AdhesinB"/>
</dbReference>
<comment type="similarity">
    <text evidence="2 6">Belongs to the bacterial solute-binding protein 9 family.</text>
</comment>
<dbReference type="PRINTS" id="PR00690">
    <property type="entry name" value="ADHESNFAMILY"/>
</dbReference>
<keyword evidence="3 6" id="KW-0813">Transport</keyword>
<name>A0A0J1BI16_RHOIS</name>
<reference evidence="8" key="1">
    <citation type="submission" date="2015-05" db="EMBL/GenBank/DDBJ databases">
        <title>Permanent draft genome of Rhodopirellula islandicus K833.</title>
        <authorList>
            <person name="Kizina J."/>
            <person name="Richter M."/>
            <person name="Glockner F.O."/>
            <person name="Harder J."/>
        </authorList>
    </citation>
    <scope>NUCLEOTIDE SEQUENCE [LARGE SCALE GENOMIC DNA]</scope>
    <source>
        <strain evidence="8">K833</strain>
    </source>
</reference>
<dbReference type="STRING" id="595434.RISK_002042"/>
<evidence type="ECO:0000256" key="6">
    <source>
        <dbReference type="RuleBase" id="RU003512"/>
    </source>
</evidence>
<dbReference type="SUPFAM" id="SSF53807">
    <property type="entry name" value="Helical backbone' metal receptor"/>
    <property type="match status" value="1"/>
</dbReference>
<proteinExistence type="inferred from homology"/>
<dbReference type="GO" id="GO:0030001">
    <property type="term" value="P:metal ion transport"/>
    <property type="evidence" value="ECO:0007669"/>
    <property type="project" value="InterPro"/>
</dbReference>
<accession>A0A0J1BI16</accession>
<feature type="region of interest" description="Disordered" evidence="7">
    <location>
        <begin position="345"/>
        <end position="366"/>
    </location>
</feature>
<dbReference type="PANTHER" id="PTHR42953">
    <property type="entry name" value="HIGH-AFFINITY ZINC UPTAKE SYSTEM PROTEIN ZNUA-RELATED"/>
    <property type="match status" value="1"/>
</dbReference>
<dbReference type="GO" id="GO:0030313">
    <property type="term" value="C:cell envelope"/>
    <property type="evidence" value="ECO:0007669"/>
    <property type="project" value="UniProtKB-SubCell"/>
</dbReference>
<organism evidence="8 9">
    <name type="scientific">Rhodopirellula islandica</name>
    <dbReference type="NCBI Taxonomy" id="595434"/>
    <lineage>
        <taxon>Bacteria</taxon>
        <taxon>Pseudomonadati</taxon>
        <taxon>Planctomycetota</taxon>
        <taxon>Planctomycetia</taxon>
        <taxon>Pirellulales</taxon>
        <taxon>Pirellulaceae</taxon>
        <taxon>Rhodopirellula</taxon>
    </lineage>
</organism>
<evidence type="ECO:0000256" key="5">
    <source>
        <dbReference type="ARBA" id="ARBA00022729"/>
    </source>
</evidence>
<evidence type="ECO:0000256" key="3">
    <source>
        <dbReference type="ARBA" id="ARBA00022448"/>
    </source>
</evidence>
<evidence type="ECO:0000313" key="8">
    <source>
        <dbReference type="EMBL" id="KLU06191.1"/>
    </source>
</evidence>
<feature type="compositionally biased region" description="Polar residues" evidence="7">
    <location>
        <begin position="9"/>
        <end position="18"/>
    </location>
</feature>
<evidence type="ECO:0000256" key="7">
    <source>
        <dbReference type="SAM" id="MobiDB-lite"/>
    </source>
</evidence>
<dbReference type="PATRIC" id="fig|595434.4.peg.1957"/>
<dbReference type="PANTHER" id="PTHR42953:SF1">
    <property type="entry name" value="METAL-BINDING PROTEIN HI_0362-RELATED"/>
    <property type="match status" value="1"/>
</dbReference>
<dbReference type="Proteomes" id="UP000036367">
    <property type="component" value="Unassembled WGS sequence"/>
</dbReference>
<evidence type="ECO:0000313" key="9">
    <source>
        <dbReference type="Proteomes" id="UP000036367"/>
    </source>
</evidence>
<keyword evidence="4" id="KW-0479">Metal-binding</keyword>
<keyword evidence="5" id="KW-0732">Signal</keyword>
<comment type="subcellular location">
    <subcellularLocation>
        <location evidence="1">Cell envelope</location>
    </subcellularLocation>
</comment>
<comment type="caution">
    <text evidence="8">The sequence shown here is derived from an EMBL/GenBank/DDBJ whole genome shotgun (WGS) entry which is preliminary data.</text>
</comment>